<accession>A0A3D8VJ51</accession>
<dbReference type="InterPro" id="IPR037523">
    <property type="entry name" value="VOC_core"/>
</dbReference>
<proteinExistence type="predicted"/>
<protein>
    <recommendedName>
        <fullName evidence="1">VOC domain-containing protein</fullName>
    </recommendedName>
</protein>
<feature type="domain" description="VOC" evidence="1">
    <location>
        <begin position="10"/>
        <end position="123"/>
    </location>
</feature>
<dbReference type="Gene3D" id="3.10.180.10">
    <property type="entry name" value="2,3-Dihydroxybiphenyl 1,2-Dioxygenase, domain 1"/>
    <property type="match status" value="1"/>
</dbReference>
<keyword evidence="3" id="KW-1185">Reference proteome</keyword>
<reference evidence="2 3" key="1">
    <citation type="submission" date="2018-08" db="EMBL/GenBank/DDBJ databases">
        <title>Lysobacter soli KCTC 22011, whole genome shotgun sequence.</title>
        <authorList>
            <person name="Zhang X."/>
            <person name="Feng G."/>
            <person name="Zhu H."/>
        </authorList>
    </citation>
    <scope>NUCLEOTIDE SEQUENCE [LARGE SCALE GENOMIC DNA]</scope>
    <source>
        <strain evidence="2 3">KCTC 22011</strain>
    </source>
</reference>
<dbReference type="Proteomes" id="UP000256829">
    <property type="component" value="Unassembled WGS sequence"/>
</dbReference>
<dbReference type="AlphaFoldDB" id="A0A3D8VJ51"/>
<dbReference type="PROSITE" id="PS51819">
    <property type="entry name" value="VOC"/>
    <property type="match status" value="1"/>
</dbReference>
<evidence type="ECO:0000259" key="1">
    <source>
        <dbReference type="PROSITE" id="PS51819"/>
    </source>
</evidence>
<dbReference type="SUPFAM" id="SSF54593">
    <property type="entry name" value="Glyoxalase/Bleomycin resistance protein/Dihydroxybiphenyl dioxygenase"/>
    <property type="match status" value="1"/>
</dbReference>
<comment type="caution">
    <text evidence="2">The sequence shown here is derived from an EMBL/GenBank/DDBJ whole genome shotgun (WGS) entry which is preliminary data.</text>
</comment>
<evidence type="ECO:0000313" key="3">
    <source>
        <dbReference type="Proteomes" id="UP000256829"/>
    </source>
</evidence>
<dbReference type="Pfam" id="PF00903">
    <property type="entry name" value="Glyoxalase"/>
    <property type="match status" value="1"/>
</dbReference>
<dbReference type="EMBL" id="QTJR01000001">
    <property type="protein sequence ID" value="RDY69355.1"/>
    <property type="molecule type" value="Genomic_DNA"/>
</dbReference>
<sequence>MTGDAPANGMTDHAQGVLEIVGPDIEGSLAFYAALGFEVARRSGTFAVVHRGDLRLFLAQDDNAATAPRWTSLRVMVVDVDALHDDARARGVAILHSPQDRPFGLREFVVRDPNGLDIRFCQPIASMP</sequence>
<organism evidence="2 3">
    <name type="scientific">Lysobacter soli</name>
    <dbReference type="NCBI Taxonomy" id="453783"/>
    <lineage>
        <taxon>Bacteria</taxon>
        <taxon>Pseudomonadati</taxon>
        <taxon>Pseudomonadota</taxon>
        <taxon>Gammaproteobacteria</taxon>
        <taxon>Lysobacterales</taxon>
        <taxon>Lysobacteraceae</taxon>
        <taxon>Lysobacter</taxon>
    </lineage>
</organism>
<dbReference type="InterPro" id="IPR029068">
    <property type="entry name" value="Glyas_Bleomycin-R_OHBP_Dase"/>
</dbReference>
<name>A0A3D8VJ51_9GAMM</name>
<gene>
    <name evidence="2" type="ORF">DX912_00860</name>
</gene>
<dbReference type="InterPro" id="IPR004360">
    <property type="entry name" value="Glyas_Fos-R_dOase_dom"/>
</dbReference>
<evidence type="ECO:0000313" key="2">
    <source>
        <dbReference type="EMBL" id="RDY69355.1"/>
    </source>
</evidence>